<reference evidence="1 2" key="1">
    <citation type="submission" date="2023-03" db="EMBL/GenBank/DDBJ databases">
        <title>WGS of Gossypium arboreum.</title>
        <authorList>
            <person name="Yu D."/>
        </authorList>
    </citation>
    <scope>NUCLEOTIDE SEQUENCE [LARGE SCALE GENOMIC DNA]</scope>
    <source>
        <tissue evidence="1">Leaf</tissue>
    </source>
</reference>
<comment type="caution">
    <text evidence="1">The sequence shown here is derived from an EMBL/GenBank/DDBJ whole genome shotgun (WGS) entry which is preliminary data.</text>
</comment>
<gene>
    <name evidence="1" type="ORF">PVK06_046807</name>
</gene>
<dbReference type="Proteomes" id="UP001358586">
    <property type="component" value="Chromosome 13"/>
</dbReference>
<dbReference type="EMBL" id="JARKNE010000013">
    <property type="protein sequence ID" value="KAK5770654.1"/>
    <property type="molecule type" value="Genomic_DNA"/>
</dbReference>
<protein>
    <submittedName>
        <fullName evidence="1">Uncharacterized protein</fullName>
    </submittedName>
</protein>
<evidence type="ECO:0000313" key="2">
    <source>
        <dbReference type="Proteomes" id="UP001358586"/>
    </source>
</evidence>
<organism evidence="1 2">
    <name type="scientific">Gossypium arboreum</name>
    <name type="common">Tree cotton</name>
    <name type="synonym">Gossypium nanking</name>
    <dbReference type="NCBI Taxonomy" id="29729"/>
    <lineage>
        <taxon>Eukaryota</taxon>
        <taxon>Viridiplantae</taxon>
        <taxon>Streptophyta</taxon>
        <taxon>Embryophyta</taxon>
        <taxon>Tracheophyta</taxon>
        <taxon>Spermatophyta</taxon>
        <taxon>Magnoliopsida</taxon>
        <taxon>eudicotyledons</taxon>
        <taxon>Gunneridae</taxon>
        <taxon>Pentapetalae</taxon>
        <taxon>rosids</taxon>
        <taxon>malvids</taxon>
        <taxon>Malvales</taxon>
        <taxon>Malvaceae</taxon>
        <taxon>Malvoideae</taxon>
        <taxon>Gossypium</taxon>
    </lineage>
</organism>
<evidence type="ECO:0000313" key="1">
    <source>
        <dbReference type="EMBL" id="KAK5770654.1"/>
    </source>
</evidence>
<proteinExistence type="predicted"/>
<keyword evidence="2" id="KW-1185">Reference proteome</keyword>
<name>A0ABR0MBP6_GOSAR</name>
<accession>A0ABR0MBP6</accession>
<sequence length="103" mass="12123">MCLLCIAYTINEWQLWRQFIMRWWDASYHWKFGPHIAFIAIPRKNSDDFQDQILQCVLQNSMEKRQVASYHLLGSLACKEEMVTSTKEGNHTSYIGVHTVLNS</sequence>